<feature type="transmembrane region" description="Helical" evidence="1">
    <location>
        <begin position="88"/>
        <end position="111"/>
    </location>
</feature>
<organism evidence="2 3">
    <name type="scientific">Symbiodinium microadriaticum</name>
    <name type="common">Dinoflagellate</name>
    <name type="synonym">Zooxanthella microadriatica</name>
    <dbReference type="NCBI Taxonomy" id="2951"/>
    <lineage>
        <taxon>Eukaryota</taxon>
        <taxon>Sar</taxon>
        <taxon>Alveolata</taxon>
        <taxon>Dinophyceae</taxon>
        <taxon>Suessiales</taxon>
        <taxon>Symbiodiniaceae</taxon>
        <taxon>Symbiodinium</taxon>
    </lineage>
</organism>
<dbReference type="AlphaFoldDB" id="A0A1Q9F4Q4"/>
<name>A0A1Q9F4Q4_SYMMI</name>
<feature type="transmembrane region" description="Helical" evidence="1">
    <location>
        <begin position="61"/>
        <end position="82"/>
    </location>
</feature>
<dbReference type="OrthoDB" id="413079at2759"/>
<dbReference type="SUPFAM" id="SSF103473">
    <property type="entry name" value="MFS general substrate transporter"/>
    <property type="match status" value="1"/>
</dbReference>
<evidence type="ECO:0008006" key="4">
    <source>
        <dbReference type="Google" id="ProtNLM"/>
    </source>
</evidence>
<dbReference type="Proteomes" id="UP000186817">
    <property type="component" value="Unassembled WGS sequence"/>
</dbReference>
<feature type="transmembrane region" description="Helical" evidence="1">
    <location>
        <begin position="123"/>
        <end position="140"/>
    </location>
</feature>
<evidence type="ECO:0000256" key="1">
    <source>
        <dbReference type="SAM" id="Phobius"/>
    </source>
</evidence>
<sequence>MLYGLSMGLEAAVGFWLITVMTRTGFDSAVASASNVAFYMLFAVSRLVFTPCLCHRLRPRPTTVIMGGASIALLCCVPATLWPRWLPAVLLAVAGIPLGLGPVQPMTISLLKSQGEMTNVHTGMLSISCTVGSGAGPFLMSQVLQAFGLETFFRAFTATLLLLLLLPAMMLGRHCAAAKIRASGALLVCDLWKAAIAVDRLL</sequence>
<accession>A0A1Q9F4Q4</accession>
<gene>
    <name evidence="2" type="ORF">AK812_SmicGene1146</name>
</gene>
<feature type="transmembrane region" description="Helical" evidence="1">
    <location>
        <begin position="152"/>
        <end position="171"/>
    </location>
</feature>
<keyword evidence="3" id="KW-1185">Reference proteome</keyword>
<proteinExistence type="predicted"/>
<reference evidence="2 3" key="1">
    <citation type="submission" date="2016-02" db="EMBL/GenBank/DDBJ databases">
        <title>Genome analysis of coral dinoflagellate symbionts highlights evolutionary adaptations to a symbiotic lifestyle.</title>
        <authorList>
            <person name="Aranda M."/>
            <person name="Li Y."/>
            <person name="Liew Y.J."/>
            <person name="Baumgarten S."/>
            <person name="Simakov O."/>
            <person name="Wilson M."/>
            <person name="Piel J."/>
            <person name="Ashoor H."/>
            <person name="Bougouffa S."/>
            <person name="Bajic V.B."/>
            <person name="Ryu T."/>
            <person name="Ravasi T."/>
            <person name="Bayer T."/>
            <person name="Micklem G."/>
            <person name="Kim H."/>
            <person name="Bhak J."/>
            <person name="Lajeunesse T.C."/>
            <person name="Voolstra C.R."/>
        </authorList>
    </citation>
    <scope>NUCLEOTIDE SEQUENCE [LARGE SCALE GENOMIC DNA]</scope>
    <source>
        <strain evidence="2 3">CCMP2467</strain>
    </source>
</reference>
<keyword evidence="1" id="KW-0472">Membrane</keyword>
<dbReference type="Gene3D" id="1.20.1250.20">
    <property type="entry name" value="MFS general substrate transporter like domains"/>
    <property type="match status" value="1"/>
</dbReference>
<protein>
    <recommendedName>
        <fullName evidence="4">Major facilitator superfamily (MFS) profile domain-containing protein</fullName>
    </recommendedName>
</protein>
<keyword evidence="1" id="KW-1133">Transmembrane helix</keyword>
<comment type="caution">
    <text evidence="2">The sequence shown here is derived from an EMBL/GenBank/DDBJ whole genome shotgun (WGS) entry which is preliminary data.</text>
</comment>
<dbReference type="InterPro" id="IPR036259">
    <property type="entry name" value="MFS_trans_sf"/>
</dbReference>
<feature type="transmembrane region" description="Helical" evidence="1">
    <location>
        <begin position="29"/>
        <end position="49"/>
    </location>
</feature>
<keyword evidence="1" id="KW-0812">Transmembrane</keyword>
<evidence type="ECO:0000313" key="3">
    <source>
        <dbReference type="Proteomes" id="UP000186817"/>
    </source>
</evidence>
<evidence type="ECO:0000313" key="2">
    <source>
        <dbReference type="EMBL" id="OLQ14668.1"/>
    </source>
</evidence>
<dbReference type="EMBL" id="LSRX01000012">
    <property type="protein sequence ID" value="OLQ14668.1"/>
    <property type="molecule type" value="Genomic_DNA"/>
</dbReference>